<dbReference type="RefSeq" id="WP_328588642.1">
    <property type="nucleotide sequence ID" value="NZ_OBQC01000013.1"/>
</dbReference>
<keyword evidence="2" id="KW-1185">Reference proteome</keyword>
<evidence type="ECO:0000313" key="2">
    <source>
        <dbReference type="Proteomes" id="UP000219252"/>
    </source>
</evidence>
<dbReference type="EMBL" id="OBQC01000013">
    <property type="protein sequence ID" value="SOC42710.1"/>
    <property type="molecule type" value="Genomic_DNA"/>
</dbReference>
<evidence type="ECO:0008006" key="3">
    <source>
        <dbReference type="Google" id="ProtNLM"/>
    </source>
</evidence>
<protein>
    <recommendedName>
        <fullName evidence="3">Dipeptidylpeptidase IV N-terminal domain-containing protein</fullName>
    </recommendedName>
</protein>
<dbReference type="AlphaFoldDB" id="A0A285ULE9"/>
<name>A0A285ULE9_9BACL</name>
<dbReference type="SUPFAM" id="SSF69304">
    <property type="entry name" value="Tricorn protease N-terminal domain"/>
    <property type="match status" value="1"/>
</dbReference>
<sequence length="132" mass="15292">MAYRITCLIIILSLVFSIHVSAEVPEKAAFIRDHHLWLIEGDKEIQITKDQYVYNPQWSIDGRFLGFLKGVEDGSNQHLYVYDLFEKEIFQPVSMEATSFKWSPTSNVIAFKNQGLLNVTKIKNGRRATLWI</sequence>
<dbReference type="InterPro" id="IPR011042">
    <property type="entry name" value="6-blade_b-propeller_TolB-like"/>
</dbReference>
<reference evidence="2" key="1">
    <citation type="submission" date="2017-08" db="EMBL/GenBank/DDBJ databases">
        <authorList>
            <person name="Varghese N."/>
            <person name="Submissions S."/>
        </authorList>
    </citation>
    <scope>NUCLEOTIDE SEQUENCE [LARGE SCALE GENOMIC DNA]</scope>
    <source>
        <strain evidence="2">JC23</strain>
    </source>
</reference>
<accession>A0A285ULE9</accession>
<evidence type="ECO:0000313" key="1">
    <source>
        <dbReference type="EMBL" id="SOC42710.1"/>
    </source>
</evidence>
<dbReference type="Proteomes" id="UP000219252">
    <property type="component" value="Unassembled WGS sequence"/>
</dbReference>
<dbReference type="Gene3D" id="2.120.10.30">
    <property type="entry name" value="TolB, C-terminal domain"/>
    <property type="match status" value="1"/>
</dbReference>
<gene>
    <name evidence="1" type="ORF">SAMN05877842_11394</name>
</gene>
<proteinExistence type="predicted"/>
<organism evidence="1 2">
    <name type="scientific">Ureibacillus acetophenoni</name>
    <dbReference type="NCBI Taxonomy" id="614649"/>
    <lineage>
        <taxon>Bacteria</taxon>
        <taxon>Bacillati</taxon>
        <taxon>Bacillota</taxon>
        <taxon>Bacilli</taxon>
        <taxon>Bacillales</taxon>
        <taxon>Caryophanaceae</taxon>
        <taxon>Ureibacillus</taxon>
    </lineage>
</organism>